<dbReference type="EMBL" id="ABGD02000027">
    <property type="protein sequence ID" value="EDS09671.1"/>
    <property type="molecule type" value="Genomic_DNA"/>
</dbReference>
<evidence type="ECO:0000313" key="1">
    <source>
        <dbReference type="EMBL" id="EDS09671.1"/>
    </source>
</evidence>
<keyword evidence="2" id="KW-1185">Reference proteome</keyword>
<dbReference type="Proteomes" id="UP000003803">
    <property type="component" value="Unassembled WGS sequence"/>
</dbReference>
<gene>
    <name evidence="1" type="ORF">ANACOL_03815</name>
</gene>
<organism evidence="1 2">
    <name type="scientific">Anaerotruncus colihominis DSM 17241</name>
    <dbReference type="NCBI Taxonomy" id="445972"/>
    <lineage>
        <taxon>Bacteria</taxon>
        <taxon>Bacillati</taxon>
        <taxon>Bacillota</taxon>
        <taxon>Clostridia</taxon>
        <taxon>Eubacteriales</taxon>
        <taxon>Oscillospiraceae</taxon>
        <taxon>Anaerotruncus</taxon>
    </lineage>
</organism>
<name>B0PG83_9FIRM</name>
<evidence type="ECO:0000313" key="2">
    <source>
        <dbReference type="Proteomes" id="UP000003803"/>
    </source>
</evidence>
<comment type="caution">
    <text evidence="1">The sequence shown here is derived from an EMBL/GenBank/DDBJ whole genome shotgun (WGS) entry which is preliminary data.</text>
</comment>
<protein>
    <submittedName>
        <fullName evidence="1">Uncharacterized protein</fullName>
    </submittedName>
</protein>
<dbReference type="HOGENOM" id="CLU_3228798_0_0_9"/>
<sequence length="43" mass="4626">MKTGADGVHEKSEAGCVLNRRVKTGIIQISFVTARMTALADCF</sequence>
<reference evidence="1" key="2">
    <citation type="submission" date="2013-09" db="EMBL/GenBank/DDBJ databases">
        <title>Draft genome sequence of Anaerotruncus colihominis(DSM 17241).</title>
        <authorList>
            <person name="Sudarsanam P."/>
            <person name="Ley R."/>
            <person name="Guruge J."/>
            <person name="Turnbaugh P.J."/>
            <person name="Mahowald M."/>
            <person name="Liep D."/>
            <person name="Gordon J."/>
        </authorList>
    </citation>
    <scope>NUCLEOTIDE SEQUENCE</scope>
    <source>
        <strain evidence="1">DSM 17241</strain>
    </source>
</reference>
<proteinExistence type="predicted"/>
<dbReference type="AlphaFoldDB" id="B0PG83"/>
<reference evidence="1" key="1">
    <citation type="submission" date="2007-11" db="EMBL/GenBank/DDBJ databases">
        <authorList>
            <person name="Fulton L."/>
            <person name="Clifton S."/>
            <person name="Fulton B."/>
            <person name="Xu J."/>
            <person name="Minx P."/>
            <person name="Pepin K.H."/>
            <person name="Johnson M."/>
            <person name="Thiruvilangam P."/>
            <person name="Bhonagiri V."/>
            <person name="Nash W.E."/>
            <person name="Mardis E.R."/>
            <person name="Wilson R.K."/>
        </authorList>
    </citation>
    <scope>NUCLEOTIDE SEQUENCE [LARGE SCALE GENOMIC DNA]</scope>
    <source>
        <strain evidence="1">DSM 17241</strain>
    </source>
</reference>
<accession>B0PG83</accession>